<sequence length="603" mass="69127">MGLSREAFYVLRACVDASENPRTYQRLAVESGLSPESVEATCDRLRESGLLDEGFRATSHGLESLEPHRVDNAIILAAGFGSRFVPLTYEKPKGLLEVHGKPMLEHQIEQLIDAGVSDIVIVVGYMKEAFEYLVGKYGVKLVVNPDYAVKNNLESLRCAASYLGNSYVLVADNWIDRAIFNAYEFDSWFSCLRFDGPTDEWCVDTDEAMRITGIEIGGADSLAIVGPAFFNARFSARFVELMGEYEDRADADDFYWEQILKDHIDELAMYASDQTGNVHEFECLEELRAYDISYAIDSRNEIMRFIAESFGVEEASIKDIFPLKEGVTNNSFHFSLGAEEYVLRVPGIGTDKQIDRRSEKLVYDSIMPLGISDEVVRFDADTGIKITRYWRDVRSADPFDDRDLEISMRQIRKMHDLAIEIPHRFDIGRMTADYYELAESAHAILFRDINETNRKVRRLFELKKRLGVPEILCHGDYAHINILMLPSGEGRIIDWEYAGMGDPIMDVAMYAIFAEFDKERIDLALRLYVGEEPSESEWLRLYLYIALGGFLWCMWAEYKQALGQEFGEYPMTMYRYTKDFYRELENRGAFDGIADKWDPFGVE</sequence>
<dbReference type="Gene3D" id="3.90.550.10">
    <property type="entry name" value="Spore Coat Polysaccharide Biosynthesis Protein SpsA, Chain A"/>
    <property type="match status" value="1"/>
</dbReference>
<keyword evidence="6" id="KW-1185">Reference proteome</keyword>
<accession>A0ABV1JD02</accession>
<organism evidence="5 6">
    <name type="scientific">Raoultibacter massiliensis</name>
    <dbReference type="NCBI Taxonomy" id="1852371"/>
    <lineage>
        <taxon>Bacteria</taxon>
        <taxon>Bacillati</taxon>
        <taxon>Actinomycetota</taxon>
        <taxon>Coriobacteriia</taxon>
        <taxon>Eggerthellales</taxon>
        <taxon>Eggerthellaceae</taxon>
        <taxon>Raoultibacter</taxon>
    </lineage>
</organism>
<keyword evidence="1 5" id="KW-0808">Transferase</keyword>
<evidence type="ECO:0000259" key="3">
    <source>
        <dbReference type="Pfam" id="PF01636"/>
    </source>
</evidence>
<evidence type="ECO:0000259" key="4">
    <source>
        <dbReference type="Pfam" id="PF12804"/>
    </source>
</evidence>
<dbReference type="Pfam" id="PF01636">
    <property type="entry name" value="APH"/>
    <property type="match status" value="1"/>
</dbReference>
<dbReference type="InterPro" id="IPR050065">
    <property type="entry name" value="GlmU-like"/>
</dbReference>
<dbReference type="Gene3D" id="3.30.200.20">
    <property type="entry name" value="Phosphorylase Kinase, domain 1"/>
    <property type="match status" value="1"/>
</dbReference>
<keyword evidence="2" id="KW-0548">Nucleotidyltransferase</keyword>
<feature type="domain" description="MobA-like NTP transferase" evidence="4">
    <location>
        <begin position="73"/>
        <end position="171"/>
    </location>
</feature>
<feature type="domain" description="Aminoglycoside phosphotransferase" evidence="3">
    <location>
        <begin position="322"/>
        <end position="525"/>
    </location>
</feature>
<dbReference type="InterPro" id="IPR011009">
    <property type="entry name" value="Kinase-like_dom_sf"/>
</dbReference>
<dbReference type="SUPFAM" id="SSF53448">
    <property type="entry name" value="Nucleotide-diphospho-sugar transferases"/>
    <property type="match status" value="1"/>
</dbReference>
<dbReference type="Pfam" id="PF12804">
    <property type="entry name" value="NTP_transf_3"/>
    <property type="match status" value="1"/>
</dbReference>
<comment type="caution">
    <text evidence="5">The sequence shown here is derived from an EMBL/GenBank/DDBJ whole genome shotgun (WGS) entry which is preliminary data.</text>
</comment>
<dbReference type="CDD" id="cd05151">
    <property type="entry name" value="ChoK-like"/>
    <property type="match status" value="1"/>
</dbReference>
<dbReference type="RefSeq" id="WP_349227360.1">
    <property type="nucleotide sequence ID" value="NZ_JBBNOP010000005.1"/>
</dbReference>
<dbReference type="EMBL" id="JBBNOP010000005">
    <property type="protein sequence ID" value="MEQ3362735.1"/>
    <property type="molecule type" value="Genomic_DNA"/>
</dbReference>
<proteinExistence type="predicted"/>
<evidence type="ECO:0000256" key="2">
    <source>
        <dbReference type="ARBA" id="ARBA00022695"/>
    </source>
</evidence>
<dbReference type="InterPro" id="IPR002575">
    <property type="entry name" value="Aminoglycoside_PTrfase"/>
</dbReference>
<evidence type="ECO:0000256" key="1">
    <source>
        <dbReference type="ARBA" id="ARBA00022679"/>
    </source>
</evidence>
<dbReference type="SUPFAM" id="SSF56112">
    <property type="entry name" value="Protein kinase-like (PK-like)"/>
    <property type="match status" value="1"/>
</dbReference>
<name>A0ABV1JD02_9ACTN</name>
<dbReference type="PANTHER" id="PTHR43584:SF5">
    <property type="entry name" value="PROTEIN LICC"/>
    <property type="match status" value="1"/>
</dbReference>
<dbReference type="InterPro" id="IPR029044">
    <property type="entry name" value="Nucleotide-diphossugar_trans"/>
</dbReference>
<protein>
    <submittedName>
        <fullName evidence="5">NTP transferase domain-containing protein</fullName>
    </submittedName>
</protein>
<dbReference type="GO" id="GO:0016740">
    <property type="term" value="F:transferase activity"/>
    <property type="evidence" value="ECO:0007669"/>
    <property type="project" value="UniProtKB-KW"/>
</dbReference>
<evidence type="ECO:0000313" key="6">
    <source>
        <dbReference type="Proteomes" id="UP001487305"/>
    </source>
</evidence>
<dbReference type="CDD" id="cd02523">
    <property type="entry name" value="PC_cytidylyltransferase"/>
    <property type="match status" value="1"/>
</dbReference>
<gene>
    <name evidence="5" type="ORF">AAA083_07080</name>
</gene>
<dbReference type="PANTHER" id="PTHR43584">
    <property type="entry name" value="NUCLEOTIDYL TRANSFERASE"/>
    <property type="match status" value="1"/>
</dbReference>
<reference evidence="5 6" key="1">
    <citation type="submission" date="2024-04" db="EMBL/GenBank/DDBJ databases">
        <title>Human intestinal bacterial collection.</title>
        <authorList>
            <person name="Pauvert C."/>
            <person name="Hitch T.C.A."/>
            <person name="Clavel T."/>
        </authorList>
    </citation>
    <scope>NUCLEOTIDE SEQUENCE [LARGE SCALE GENOMIC DNA]</scope>
    <source>
        <strain evidence="5 6">CLA-KB-H42</strain>
    </source>
</reference>
<dbReference type="Proteomes" id="UP001487305">
    <property type="component" value="Unassembled WGS sequence"/>
</dbReference>
<dbReference type="InterPro" id="IPR025877">
    <property type="entry name" value="MobA-like_NTP_Trfase"/>
</dbReference>
<evidence type="ECO:0000313" key="5">
    <source>
        <dbReference type="EMBL" id="MEQ3362735.1"/>
    </source>
</evidence>
<dbReference type="Gene3D" id="3.90.1200.10">
    <property type="match status" value="1"/>
</dbReference>